<dbReference type="Gene3D" id="3.40.50.300">
    <property type="entry name" value="P-loop containing nucleotide triphosphate hydrolases"/>
    <property type="match status" value="2"/>
</dbReference>
<sequence>MLCDSLTTCRHGSKEASDTVHGCALWIPKSETMIGGEALGLLKILPKTDFVFIPARDNGYTNAFSNFGRVPVLDYLKRTGVACFALSEQLRIAAGQFDMAHELIYPDVQGFSYGPASQTDHQSQAPGQLIEAWALSKFRTSNPQCEKAFDIAIGSIEDEEVLANHISIITPYCGKLECLQEIQKVEEFDTPDLALIGINTTDSFESREGYVVILLLGVDQVTGPRFVANKNRICAGITRHVGVLFVIGDINTVPEAITPAEKNKSTLKTSDDLESEAVKGEVFWEMLNWFRRANQSSHPTEWTMTMSTVCVISQLRPDAQPRFRQYLEEPFLAVLLVHGLNDINWPTTFVIHTGDVNQRTPLIILEHDLESGISSNPFSEQLTTSLRMRAVNAGAPDSHLKVNQRAYGNAGGAANILCYYHLMRFSRGSECATAVKDISEPIHRHICSDLLRHFDGLVTSMHLTQEMRSRVSIKTLDSAQGDEADIVFIDAVNHSNLGHIGPKQRTTLALTRSADFTILLMNRGTFVNPELKPEKAQRAQEVYRNRSRRS</sequence>
<dbReference type="AlphaFoldDB" id="A0A0N0V8T7"/>
<keyword evidence="2" id="KW-0378">Hydrolase</keyword>
<dbReference type="EMBL" id="JXCE01000003">
    <property type="protein sequence ID" value="KPA46627.1"/>
    <property type="molecule type" value="Genomic_DNA"/>
</dbReference>
<evidence type="ECO:0000259" key="1">
    <source>
        <dbReference type="Pfam" id="PF13087"/>
    </source>
</evidence>
<name>A0A0N0V8T7_FUSLA</name>
<keyword evidence="2" id="KW-0347">Helicase</keyword>
<organism evidence="2 3">
    <name type="scientific">Fusarium langsethiae</name>
    <dbReference type="NCBI Taxonomy" id="179993"/>
    <lineage>
        <taxon>Eukaryota</taxon>
        <taxon>Fungi</taxon>
        <taxon>Dikarya</taxon>
        <taxon>Ascomycota</taxon>
        <taxon>Pezizomycotina</taxon>
        <taxon>Sordariomycetes</taxon>
        <taxon>Hypocreomycetidae</taxon>
        <taxon>Hypocreales</taxon>
        <taxon>Nectriaceae</taxon>
        <taxon>Fusarium</taxon>
    </lineage>
</organism>
<proteinExistence type="predicted"/>
<keyword evidence="2" id="KW-0547">Nucleotide-binding</keyword>
<protein>
    <submittedName>
        <fullName evidence="2">Dna helicase</fullName>
    </submittedName>
</protein>
<dbReference type="InterPro" id="IPR041679">
    <property type="entry name" value="DNA2/NAM7-like_C"/>
</dbReference>
<dbReference type="OrthoDB" id="5070176at2759"/>
<dbReference type="InterPro" id="IPR027417">
    <property type="entry name" value="P-loop_NTPase"/>
</dbReference>
<dbReference type="SUPFAM" id="SSF52540">
    <property type="entry name" value="P-loop containing nucleoside triphosphate hydrolases"/>
    <property type="match status" value="1"/>
</dbReference>
<evidence type="ECO:0000313" key="2">
    <source>
        <dbReference type="EMBL" id="KPA46627.1"/>
    </source>
</evidence>
<gene>
    <name evidence="2" type="ORF">FLAG1_00490</name>
</gene>
<dbReference type="PANTHER" id="PTHR10887">
    <property type="entry name" value="DNA2/NAM7 HELICASE FAMILY"/>
    <property type="match status" value="1"/>
</dbReference>
<dbReference type="Proteomes" id="UP000037904">
    <property type="component" value="Unassembled WGS sequence"/>
</dbReference>
<dbReference type="Pfam" id="PF13087">
    <property type="entry name" value="AAA_12"/>
    <property type="match status" value="1"/>
</dbReference>
<dbReference type="GO" id="GO:0004386">
    <property type="term" value="F:helicase activity"/>
    <property type="evidence" value="ECO:0007669"/>
    <property type="project" value="UniProtKB-KW"/>
</dbReference>
<feature type="domain" description="DNA2/NAM7 helicase-like C-terminal" evidence="1">
    <location>
        <begin position="158"/>
        <end position="250"/>
    </location>
</feature>
<dbReference type="PANTHER" id="PTHR10887:SF495">
    <property type="entry name" value="HELICASE SENATAXIN ISOFORM X1-RELATED"/>
    <property type="match status" value="1"/>
</dbReference>
<reference evidence="2 3" key="1">
    <citation type="submission" date="2015-04" db="EMBL/GenBank/DDBJ databases">
        <title>The draft genome sequence of Fusarium langsethiae, a T-2/HT-2 mycotoxin producer.</title>
        <authorList>
            <person name="Lysoe E."/>
            <person name="Divon H.H."/>
            <person name="Terzi V."/>
            <person name="Orru L."/>
            <person name="Lamontanara A."/>
            <person name="Kolseth A.-K."/>
            <person name="Frandsen R.J."/>
            <person name="Nielsen K."/>
            <person name="Thrane U."/>
        </authorList>
    </citation>
    <scope>NUCLEOTIDE SEQUENCE [LARGE SCALE GENOMIC DNA]</scope>
    <source>
        <strain evidence="2 3">Fl201059</strain>
    </source>
</reference>
<keyword evidence="2" id="KW-0067">ATP-binding</keyword>
<keyword evidence="3" id="KW-1185">Reference proteome</keyword>
<accession>A0A0N0V8T7</accession>
<evidence type="ECO:0000313" key="3">
    <source>
        <dbReference type="Proteomes" id="UP000037904"/>
    </source>
</evidence>
<dbReference type="InterPro" id="IPR045055">
    <property type="entry name" value="DNA2/NAM7-like"/>
</dbReference>
<comment type="caution">
    <text evidence="2">The sequence shown here is derived from an EMBL/GenBank/DDBJ whole genome shotgun (WGS) entry which is preliminary data.</text>
</comment>